<gene>
    <name evidence="1" type="ORF">ABEG18_13070</name>
</gene>
<evidence type="ECO:0000313" key="1">
    <source>
        <dbReference type="EMBL" id="XBO41643.1"/>
    </source>
</evidence>
<evidence type="ECO:0008006" key="2">
    <source>
        <dbReference type="Google" id="ProtNLM"/>
    </source>
</evidence>
<sequence>MAQITNNAKGDRVLPNGQTIPAGATVEVKDFDQHSDHPIVAAWVEDEILTVAKPKAEKADKPAAQSKA</sequence>
<organism evidence="1">
    <name type="scientific">Alsobacter sp. KACC 23698</name>
    <dbReference type="NCBI Taxonomy" id="3149229"/>
    <lineage>
        <taxon>Bacteria</taxon>
        <taxon>Pseudomonadati</taxon>
        <taxon>Pseudomonadota</taxon>
        <taxon>Alphaproteobacteria</taxon>
        <taxon>Hyphomicrobiales</taxon>
        <taxon>Alsobacteraceae</taxon>
        <taxon>Alsobacter</taxon>
    </lineage>
</organism>
<proteinExistence type="predicted"/>
<name>A0AAU7JN22_9HYPH</name>
<reference evidence="1" key="1">
    <citation type="submission" date="2024-05" db="EMBL/GenBank/DDBJ databases">
        <authorList>
            <person name="Kim S."/>
            <person name="Heo J."/>
            <person name="Choi H."/>
            <person name="Choi Y."/>
            <person name="Kwon S.-W."/>
            <person name="Kim Y."/>
        </authorList>
    </citation>
    <scope>NUCLEOTIDE SEQUENCE</scope>
    <source>
        <strain evidence="1">KACC 23698</strain>
    </source>
</reference>
<dbReference type="AlphaFoldDB" id="A0AAU7JN22"/>
<dbReference type="EMBL" id="CP157484">
    <property type="protein sequence ID" value="XBO41643.1"/>
    <property type="molecule type" value="Genomic_DNA"/>
</dbReference>
<protein>
    <recommendedName>
        <fullName evidence="2">DUF2635 domain-containing protein</fullName>
    </recommendedName>
</protein>
<accession>A0AAU7JN22</accession>
<dbReference type="RefSeq" id="WP_406858499.1">
    <property type="nucleotide sequence ID" value="NZ_CP157484.1"/>
</dbReference>